<proteinExistence type="predicted"/>
<feature type="compositionally biased region" description="Basic and acidic residues" evidence="1">
    <location>
        <begin position="117"/>
        <end position="137"/>
    </location>
</feature>
<dbReference type="InParanoid" id="I7M844"/>
<evidence type="ECO:0000313" key="2">
    <source>
        <dbReference type="EMBL" id="EAR97136.2"/>
    </source>
</evidence>
<dbReference type="KEGG" id="tet:TTHERM_00476740"/>
<dbReference type="GeneID" id="7832501"/>
<sequence length="137" mass="15698">MGSCCQKNSAVTKLDNGEEVDLDHYQKEENLAKIQMIQNKFKESQKKESTTTTTTTTNKKGEKQESTTTKTTTTKKQEIVEQDHKKGVEKLDNGEEVDLDFYNKEENLKKISKIQNKVKENQKKESTSTSKKSESKM</sequence>
<accession>I7M844</accession>
<feature type="region of interest" description="Disordered" evidence="1">
    <location>
        <begin position="41"/>
        <end position="137"/>
    </location>
</feature>
<dbReference type="EMBL" id="GG662667">
    <property type="protein sequence ID" value="EAR97136.2"/>
    <property type="molecule type" value="Genomic_DNA"/>
</dbReference>
<organism evidence="2 3">
    <name type="scientific">Tetrahymena thermophila (strain SB210)</name>
    <dbReference type="NCBI Taxonomy" id="312017"/>
    <lineage>
        <taxon>Eukaryota</taxon>
        <taxon>Sar</taxon>
        <taxon>Alveolata</taxon>
        <taxon>Ciliophora</taxon>
        <taxon>Intramacronucleata</taxon>
        <taxon>Oligohymenophorea</taxon>
        <taxon>Hymenostomatida</taxon>
        <taxon>Tetrahymenina</taxon>
        <taxon>Tetrahymenidae</taxon>
        <taxon>Tetrahymena</taxon>
    </lineage>
</organism>
<name>I7M844_TETTS</name>
<protein>
    <submittedName>
        <fullName evidence="2">Uncharacterized protein</fullName>
    </submittedName>
</protein>
<evidence type="ECO:0000313" key="3">
    <source>
        <dbReference type="Proteomes" id="UP000009168"/>
    </source>
</evidence>
<gene>
    <name evidence="2" type="ORF">TTHERM_00476740</name>
</gene>
<reference evidence="3" key="1">
    <citation type="journal article" date="2006" name="PLoS Biol.">
        <title>Macronuclear genome sequence of the ciliate Tetrahymena thermophila, a model eukaryote.</title>
        <authorList>
            <person name="Eisen J.A."/>
            <person name="Coyne R.S."/>
            <person name="Wu M."/>
            <person name="Wu D."/>
            <person name="Thiagarajan M."/>
            <person name="Wortman J.R."/>
            <person name="Badger J.H."/>
            <person name="Ren Q."/>
            <person name="Amedeo P."/>
            <person name="Jones K.M."/>
            <person name="Tallon L.J."/>
            <person name="Delcher A.L."/>
            <person name="Salzberg S.L."/>
            <person name="Silva J.C."/>
            <person name="Haas B.J."/>
            <person name="Majoros W.H."/>
            <person name="Farzad M."/>
            <person name="Carlton J.M."/>
            <person name="Smith R.K. Jr."/>
            <person name="Garg J."/>
            <person name="Pearlman R.E."/>
            <person name="Karrer K.M."/>
            <person name="Sun L."/>
            <person name="Manning G."/>
            <person name="Elde N.C."/>
            <person name="Turkewitz A.P."/>
            <person name="Asai D.J."/>
            <person name="Wilkes D.E."/>
            <person name="Wang Y."/>
            <person name="Cai H."/>
            <person name="Collins K."/>
            <person name="Stewart B.A."/>
            <person name="Lee S.R."/>
            <person name="Wilamowska K."/>
            <person name="Weinberg Z."/>
            <person name="Ruzzo W.L."/>
            <person name="Wloga D."/>
            <person name="Gaertig J."/>
            <person name="Frankel J."/>
            <person name="Tsao C.-C."/>
            <person name="Gorovsky M.A."/>
            <person name="Keeling P.J."/>
            <person name="Waller R.F."/>
            <person name="Patron N.J."/>
            <person name="Cherry J.M."/>
            <person name="Stover N.A."/>
            <person name="Krieger C.J."/>
            <person name="del Toro C."/>
            <person name="Ryder H.F."/>
            <person name="Williamson S.C."/>
            <person name="Barbeau R.A."/>
            <person name="Hamilton E.P."/>
            <person name="Orias E."/>
        </authorList>
    </citation>
    <scope>NUCLEOTIDE SEQUENCE [LARGE SCALE GENOMIC DNA]</scope>
    <source>
        <strain evidence="3">SB210</strain>
    </source>
</reference>
<feature type="compositionally biased region" description="Basic and acidic residues" evidence="1">
    <location>
        <begin position="75"/>
        <end position="93"/>
    </location>
</feature>
<dbReference type="RefSeq" id="XP_001017381.2">
    <property type="nucleotide sequence ID" value="XM_001017381.2"/>
</dbReference>
<evidence type="ECO:0000256" key="1">
    <source>
        <dbReference type="SAM" id="MobiDB-lite"/>
    </source>
</evidence>
<dbReference type="Proteomes" id="UP000009168">
    <property type="component" value="Unassembled WGS sequence"/>
</dbReference>
<keyword evidence="3" id="KW-1185">Reference proteome</keyword>
<dbReference type="AlphaFoldDB" id="I7M844"/>